<evidence type="ECO:0000256" key="5">
    <source>
        <dbReference type="ARBA" id="ARBA00022801"/>
    </source>
</evidence>
<evidence type="ECO:0000256" key="3">
    <source>
        <dbReference type="ARBA" id="ARBA00022729"/>
    </source>
</evidence>
<dbReference type="NCBIfam" id="NF008354">
    <property type="entry name" value="PRK11143.1"/>
    <property type="match status" value="1"/>
</dbReference>
<dbReference type="Gene3D" id="3.20.20.190">
    <property type="entry name" value="Phosphatidylinositol (PI) phosphodiesterase"/>
    <property type="match status" value="1"/>
</dbReference>
<keyword evidence="4" id="KW-0319">Glycerol metabolism</keyword>
<dbReference type="GO" id="GO:0008889">
    <property type="term" value="F:glycerophosphodiester phosphodiesterase activity"/>
    <property type="evidence" value="ECO:0007669"/>
    <property type="project" value="UniProtKB-EC"/>
</dbReference>
<organism evidence="8">
    <name type="scientific">marine metagenome</name>
    <dbReference type="NCBI Taxonomy" id="408172"/>
    <lineage>
        <taxon>unclassified sequences</taxon>
        <taxon>metagenomes</taxon>
        <taxon>ecological metagenomes</taxon>
    </lineage>
</organism>
<protein>
    <recommendedName>
        <fullName evidence="2">glycerophosphodiester phosphodiesterase</fullName>
        <ecNumber evidence="2">3.1.4.46</ecNumber>
    </recommendedName>
</protein>
<dbReference type="Pfam" id="PF03009">
    <property type="entry name" value="GDPD"/>
    <property type="match status" value="1"/>
</dbReference>
<dbReference type="FunFam" id="3.20.20.190:FF:000009">
    <property type="entry name" value="Glycerophosphodiester phosphodiesterase, periplasmic"/>
    <property type="match status" value="1"/>
</dbReference>
<comment type="similarity">
    <text evidence="1">Belongs to the glycerophosphoryl diester phosphodiesterase family.</text>
</comment>
<evidence type="ECO:0000256" key="2">
    <source>
        <dbReference type="ARBA" id="ARBA00012247"/>
    </source>
</evidence>
<dbReference type="PANTHER" id="PTHR43620:SF7">
    <property type="entry name" value="GLYCEROPHOSPHODIESTER PHOSPHODIESTERASE GDPD5-RELATED"/>
    <property type="match status" value="1"/>
</dbReference>
<dbReference type="GO" id="GO:0006071">
    <property type="term" value="P:glycerol metabolic process"/>
    <property type="evidence" value="ECO:0007669"/>
    <property type="project" value="UniProtKB-KW"/>
</dbReference>
<dbReference type="EMBL" id="UINC01011012">
    <property type="protein sequence ID" value="SVA48775.1"/>
    <property type="molecule type" value="Genomic_DNA"/>
</dbReference>
<comment type="catalytic activity">
    <reaction evidence="6">
        <text>a sn-glycero-3-phosphodiester + H2O = an alcohol + sn-glycerol 3-phosphate + H(+)</text>
        <dbReference type="Rhea" id="RHEA:12969"/>
        <dbReference type="ChEBI" id="CHEBI:15377"/>
        <dbReference type="ChEBI" id="CHEBI:15378"/>
        <dbReference type="ChEBI" id="CHEBI:30879"/>
        <dbReference type="ChEBI" id="CHEBI:57597"/>
        <dbReference type="ChEBI" id="CHEBI:83408"/>
        <dbReference type="EC" id="3.1.4.46"/>
    </reaction>
</comment>
<feature type="domain" description="GP-PDE" evidence="7">
    <location>
        <begin position="29"/>
        <end position="337"/>
    </location>
</feature>
<dbReference type="InterPro" id="IPR017946">
    <property type="entry name" value="PLC-like_Pdiesterase_TIM-brl"/>
</dbReference>
<dbReference type="PROSITE" id="PS51704">
    <property type="entry name" value="GP_PDE"/>
    <property type="match status" value="1"/>
</dbReference>
<dbReference type="InterPro" id="IPR030395">
    <property type="entry name" value="GP_PDE_dom"/>
</dbReference>
<evidence type="ECO:0000256" key="1">
    <source>
        <dbReference type="ARBA" id="ARBA00007277"/>
    </source>
</evidence>
<dbReference type="GO" id="GO:0042597">
    <property type="term" value="C:periplasmic space"/>
    <property type="evidence" value="ECO:0007669"/>
    <property type="project" value="TreeGrafter"/>
</dbReference>
<dbReference type="SUPFAM" id="SSF51695">
    <property type="entry name" value="PLC-like phosphodiesterases"/>
    <property type="match status" value="1"/>
</dbReference>
<accession>A0A381W8G0</accession>
<evidence type="ECO:0000259" key="7">
    <source>
        <dbReference type="PROSITE" id="PS51704"/>
    </source>
</evidence>
<dbReference type="PANTHER" id="PTHR43620">
    <property type="entry name" value="GLYCEROPHOSPHORYL DIESTER PHOSPHODIESTERASE"/>
    <property type="match status" value="1"/>
</dbReference>
<keyword evidence="3" id="KW-0732">Signal</keyword>
<dbReference type="AlphaFoldDB" id="A0A381W8G0"/>
<evidence type="ECO:0000313" key="8">
    <source>
        <dbReference type="EMBL" id="SVA48775.1"/>
    </source>
</evidence>
<proteinExistence type="inferred from homology"/>
<evidence type="ECO:0000256" key="6">
    <source>
        <dbReference type="ARBA" id="ARBA00047512"/>
    </source>
</evidence>
<dbReference type="GO" id="GO:0006629">
    <property type="term" value="P:lipid metabolic process"/>
    <property type="evidence" value="ECO:0007669"/>
    <property type="project" value="InterPro"/>
</dbReference>
<reference evidence="8" key="1">
    <citation type="submission" date="2018-05" db="EMBL/GenBank/DDBJ databases">
        <authorList>
            <person name="Lanie J.A."/>
            <person name="Ng W.-L."/>
            <person name="Kazmierczak K.M."/>
            <person name="Andrzejewski T.M."/>
            <person name="Davidsen T.M."/>
            <person name="Wayne K.J."/>
            <person name="Tettelin H."/>
            <person name="Glass J.I."/>
            <person name="Rusch D."/>
            <person name="Podicherti R."/>
            <person name="Tsui H.-C.T."/>
            <person name="Winkler M.E."/>
        </authorList>
    </citation>
    <scope>NUCLEOTIDE SEQUENCE</scope>
</reference>
<keyword evidence="5" id="KW-0378">Hydrolase</keyword>
<sequence length="343" mass="39065">MNVMFMLSKILLLTFIVFSVFFQSVNAKKLVIAHRGASGYVPEHTLSGAVMAYAFGADYLELDVVVTKDGHLVVMHDLTLNATTNVEDVFPDKANNKGKYNVIDFSLKEIKLLKVHERSSRNGKDAAFPSRFPIKSKLFEIPTLDEMIVLIKGLSKSFGRNIGLYIELKAPDFHRKHKLDPAKKLLSLLYSHGYKEGSDAIFIQSFDSETLKSLRFKHKTSIRLIQLIGENKWRLSDTDFTYLKSKKGMKEVSQYAHGIGPWMNQVVKGIDSSGKVQITDLVKNARRHSLLIHPYTFRADRLPSYVSSFEELLHIFFNEVQVDGVFTDFPDLVVDYLEKNPRN</sequence>
<dbReference type="EC" id="3.1.4.46" evidence="2"/>
<evidence type="ECO:0000256" key="4">
    <source>
        <dbReference type="ARBA" id="ARBA00022798"/>
    </source>
</evidence>
<gene>
    <name evidence="8" type="ORF">METZ01_LOCUS101629</name>
</gene>
<name>A0A381W8G0_9ZZZZ</name>